<evidence type="ECO:0000313" key="2">
    <source>
        <dbReference type="EMBL" id="ARS64435.1"/>
    </source>
</evidence>
<feature type="compositionally biased region" description="Polar residues" evidence="1">
    <location>
        <begin position="40"/>
        <end position="50"/>
    </location>
</feature>
<dbReference type="GeneID" id="32901287"/>
<dbReference type="RefSeq" id="WP_086908372.1">
    <property type="nucleotide sequence ID" value="NZ_CP021324.1"/>
</dbReference>
<dbReference type="KEGG" id="nct:NMSP_0815"/>
<name>A0A2Z2HL30_9ARCH</name>
<feature type="region of interest" description="Disordered" evidence="1">
    <location>
        <begin position="33"/>
        <end position="52"/>
    </location>
</feature>
<gene>
    <name evidence="2" type="ORF">NMSP_0815</name>
</gene>
<dbReference type="Proteomes" id="UP000249949">
    <property type="component" value="Chromosome"/>
</dbReference>
<accession>A0A2Z2HL30</accession>
<organism evidence="2 3">
    <name type="scientific">Candidatus Nitrosomarinus catalinensis</name>
    <dbReference type="NCBI Taxonomy" id="1898749"/>
    <lineage>
        <taxon>Archaea</taxon>
        <taxon>Nitrososphaerota</taxon>
        <taxon>Nitrososphaeria</taxon>
        <taxon>Nitrosopumilales</taxon>
        <taxon>Nitrosopumilaceae</taxon>
        <taxon>Candidatus Nitrosomarinus</taxon>
    </lineage>
</organism>
<dbReference type="OrthoDB" id="4910at2157"/>
<reference evidence="2 3" key="1">
    <citation type="journal article" date="2017" name="Environ. Microbiol.">
        <title>Genome and epigenome of a novel marine Thaumarchaeota strain suggest viral infection, phosphorothioation DNA modification and multiple restriction systems.</title>
        <authorList>
            <person name="Ahlgren N.A."/>
            <person name="Chen Y."/>
            <person name="Needham D.M."/>
            <person name="Parada A.E."/>
            <person name="Sachdeva R."/>
            <person name="Trinh V."/>
            <person name="Chen T."/>
            <person name="Fuhrman J.A."/>
        </authorList>
    </citation>
    <scope>NUCLEOTIDE SEQUENCE [LARGE SCALE GENOMIC DNA]</scope>
    <source>
        <strain evidence="2 3">SPOT01</strain>
    </source>
</reference>
<keyword evidence="3" id="KW-1185">Reference proteome</keyword>
<dbReference type="EMBL" id="CP021324">
    <property type="protein sequence ID" value="ARS64435.1"/>
    <property type="molecule type" value="Genomic_DNA"/>
</dbReference>
<evidence type="ECO:0000313" key="3">
    <source>
        <dbReference type="Proteomes" id="UP000249949"/>
    </source>
</evidence>
<dbReference type="AlphaFoldDB" id="A0A2Z2HL30"/>
<protein>
    <submittedName>
        <fullName evidence="2">Uncharacterized protein</fullName>
    </submittedName>
</protein>
<evidence type="ECO:0000256" key="1">
    <source>
        <dbReference type="SAM" id="MobiDB-lite"/>
    </source>
</evidence>
<sequence>MDNMVMRHLQDLYGLNPNIPHMAFQFPRLPPGLNHPLSPMHQNQMKSQLSQHDETLNQKLQGFQKLYQQYASGLISPESPIVPPGHPLFSGRNSVQTLKTENEKLIKENLELKKKLNNRPKDKHNP</sequence>
<proteinExistence type="predicted"/>